<evidence type="ECO:0000313" key="2">
    <source>
        <dbReference type="Proteomes" id="UP000516173"/>
    </source>
</evidence>
<dbReference type="AlphaFoldDB" id="A0A7G1KMN3"/>
<dbReference type="KEGG" id="nwl:NWFMUON74_41900"/>
<name>A0A7G1KMN3_9NOCA</name>
<reference evidence="1 2" key="1">
    <citation type="submission" date="2020-08" db="EMBL/GenBank/DDBJ databases">
        <title>Genome Sequencing of Nocardia wallacei strain FMUON74 and assembly.</title>
        <authorList>
            <person name="Toyokawa M."/>
            <person name="Uesaka K."/>
        </authorList>
    </citation>
    <scope>NUCLEOTIDE SEQUENCE [LARGE SCALE GENOMIC DNA]</scope>
    <source>
        <strain evidence="1 2">FMUON74</strain>
    </source>
</reference>
<keyword evidence="2" id="KW-1185">Reference proteome</keyword>
<evidence type="ECO:0000313" key="1">
    <source>
        <dbReference type="EMBL" id="BCK56418.1"/>
    </source>
</evidence>
<proteinExistence type="predicted"/>
<gene>
    <name evidence="1" type="ORF">NWFMUON74_41900</name>
</gene>
<sequence>MPGRDVGRDSGTVPSVSELTSAGDFTDAVCRCLYYCHPVLRLSARGCRWGPIAFGALGLVICAGGCSTSTTGVAVPTTSTVAAPTSSAPANIAEKGDCMRETATAFVEVPCGSATATHVVLERLPGADADCRPVPGVYNAYQDYTGNGVTKVCLGVAGRDPANGINTARPGDCVRVGEGIKGERVPCSSPGALRVLARFDTAPVAQQTCAGIPGTTKISGWRLKLVGLSINPPGQGNFDAVFCLTPP</sequence>
<organism evidence="1 2">
    <name type="scientific">Nocardia wallacei</name>
    <dbReference type="NCBI Taxonomy" id="480035"/>
    <lineage>
        <taxon>Bacteria</taxon>
        <taxon>Bacillati</taxon>
        <taxon>Actinomycetota</taxon>
        <taxon>Actinomycetes</taxon>
        <taxon>Mycobacteriales</taxon>
        <taxon>Nocardiaceae</taxon>
        <taxon>Nocardia</taxon>
    </lineage>
</organism>
<dbReference type="Proteomes" id="UP000516173">
    <property type="component" value="Chromosome"/>
</dbReference>
<dbReference type="EMBL" id="AP023396">
    <property type="protein sequence ID" value="BCK56418.1"/>
    <property type="molecule type" value="Genomic_DNA"/>
</dbReference>
<accession>A0A7G1KMN3</accession>
<protein>
    <submittedName>
        <fullName evidence="1">Uncharacterized protein</fullName>
    </submittedName>
</protein>